<feature type="binding site" evidence="6">
    <location>
        <position position="146"/>
    </location>
    <ligand>
        <name>Mg(2+)</name>
        <dbReference type="ChEBI" id="CHEBI:18420"/>
        <label>1</label>
    </ligand>
</feature>
<dbReference type="GO" id="GO:0003677">
    <property type="term" value="F:DNA binding"/>
    <property type="evidence" value="ECO:0007669"/>
    <property type="project" value="InterPro"/>
</dbReference>
<evidence type="ECO:0000256" key="4">
    <source>
        <dbReference type="ARBA" id="ARBA00022842"/>
    </source>
</evidence>
<dbReference type="InterPro" id="IPR037493">
    <property type="entry name" value="ExoIII-like"/>
</dbReference>
<dbReference type="SUPFAM" id="SSF56219">
    <property type="entry name" value="DNase I-like"/>
    <property type="match status" value="1"/>
</dbReference>
<dbReference type="GO" id="GO:0006281">
    <property type="term" value="P:DNA repair"/>
    <property type="evidence" value="ECO:0007669"/>
    <property type="project" value="InterPro"/>
</dbReference>
<evidence type="ECO:0000313" key="9">
    <source>
        <dbReference type="EMBL" id="GIH13644.1"/>
    </source>
</evidence>
<evidence type="ECO:0000256" key="5">
    <source>
        <dbReference type="PIRSR" id="PIRSR604808-1"/>
    </source>
</evidence>
<gene>
    <name evidence="9" type="primary">xthA</name>
    <name evidence="9" type="ORF">Raf01_18160</name>
</gene>
<protein>
    <submittedName>
        <fullName evidence="9">Exodeoxyribonuclease III</fullName>
    </submittedName>
</protein>
<comment type="cofactor">
    <cofactor evidence="6">
        <name>Mg(2+)</name>
        <dbReference type="ChEBI" id="CHEBI:18420"/>
    </cofactor>
    <cofactor evidence="6">
        <name>Mn(2+)</name>
        <dbReference type="ChEBI" id="CHEBI:29035"/>
    </cofactor>
    <text evidence="6">Probably binds two magnesium or manganese ions per subunit.</text>
</comment>
<evidence type="ECO:0000256" key="6">
    <source>
        <dbReference type="PIRSR" id="PIRSR604808-2"/>
    </source>
</evidence>
<feature type="binding site" evidence="6">
    <location>
        <position position="7"/>
    </location>
    <ligand>
        <name>Mg(2+)</name>
        <dbReference type="ChEBI" id="CHEBI:18420"/>
        <label>1</label>
    </ligand>
</feature>
<feature type="active site" description="Proton donor/acceptor" evidence="5">
    <location>
        <position position="146"/>
    </location>
</feature>
<feature type="site" description="Transition state stabilizer" evidence="7">
    <location>
        <position position="148"/>
    </location>
</feature>
<dbReference type="InterPro" id="IPR036691">
    <property type="entry name" value="Endo/exonu/phosph_ase_sf"/>
</dbReference>
<accession>A0A8J3VNY5</accession>
<dbReference type="InterPro" id="IPR020847">
    <property type="entry name" value="AP_endonuclease_F1_BS"/>
</dbReference>
<dbReference type="NCBIfam" id="TIGR00195">
    <property type="entry name" value="exoDNase_III"/>
    <property type="match status" value="1"/>
</dbReference>
<keyword evidence="4 6" id="KW-0460">Magnesium</keyword>
<dbReference type="PANTHER" id="PTHR43250:SF2">
    <property type="entry name" value="EXODEOXYRIBONUCLEASE III"/>
    <property type="match status" value="1"/>
</dbReference>
<feature type="domain" description="Endonuclease/exonuclease/phosphatase" evidence="8">
    <location>
        <begin position="4"/>
        <end position="247"/>
    </location>
</feature>
<dbReference type="GO" id="GO:0046872">
    <property type="term" value="F:metal ion binding"/>
    <property type="evidence" value="ECO:0007669"/>
    <property type="project" value="UniProtKB-KW"/>
</dbReference>
<feature type="binding site" evidence="6">
    <location>
        <position position="246"/>
    </location>
    <ligand>
        <name>Mg(2+)</name>
        <dbReference type="ChEBI" id="CHEBI:18420"/>
        <label>1</label>
    </ligand>
</feature>
<feature type="active site" evidence="5">
    <location>
        <position position="105"/>
    </location>
</feature>
<feature type="active site" description="Proton acceptor" evidence="5">
    <location>
        <position position="247"/>
    </location>
</feature>
<feature type="site" description="Important for catalytic activity" evidence="7">
    <location>
        <position position="217"/>
    </location>
</feature>
<dbReference type="Pfam" id="PF03372">
    <property type="entry name" value="Exo_endo_phos"/>
    <property type="match status" value="1"/>
</dbReference>
<feature type="binding site" evidence="6">
    <location>
        <position position="34"/>
    </location>
    <ligand>
        <name>Mg(2+)</name>
        <dbReference type="ChEBI" id="CHEBI:18420"/>
        <label>1</label>
    </ligand>
</feature>
<dbReference type="PROSITE" id="PS00726">
    <property type="entry name" value="AP_NUCLEASE_F1_1"/>
    <property type="match status" value="1"/>
</dbReference>
<evidence type="ECO:0000259" key="8">
    <source>
        <dbReference type="Pfam" id="PF03372"/>
    </source>
</evidence>
<evidence type="ECO:0000256" key="1">
    <source>
        <dbReference type="ARBA" id="ARBA00007092"/>
    </source>
</evidence>
<dbReference type="EMBL" id="BONZ01000015">
    <property type="protein sequence ID" value="GIH13644.1"/>
    <property type="molecule type" value="Genomic_DNA"/>
</dbReference>
<feature type="binding site" evidence="6">
    <location>
        <position position="247"/>
    </location>
    <ligand>
        <name>Mg(2+)</name>
        <dbReference type="ChEBI" id="CHEBI:18420"/>
        <label>1</label>
    </ligand>
</feature>
<sequence>MRLATWNVNSVTARLPRLLDWLPAVAPDIVCLQETKTSEFPATEVAGLGYEVAAHGSGRWNGVAVLSRVGLADVSLGFPGEPGFPDPEARAVGATCGGVRVWSVYVPNGRTIDSPHYQYKLAWLTALGTALKPEIAAHDRFAVCGDFNVAPTDADVWDAAAFAGSTHVTAPERDALTALRGLGLEDVVPRPLKGPNPFTYWDYRAGMFHQDMGMRIDLVYATPAVAGAVTDAYIDREARKGKGPSDHAPIVIDFPA</sequence>
<comment type="similarity">
    <text evidence="1">Belongs to the DNA repair enzymes AP/ExoA family.</text>
</comment>
<keyword evidence="3" id="KW-0378">Hydrolase</keyword>
<dbReference type="PROSITE" id="PS51435">
    <property type="entry name" value="AP_NUCLEASE_F1_4"/>
    <property type="match status" value="1"/>
</dbReference>
<proteinExistence type="inferred from homology"/>
<evidence type="ECO:0000256" key="2">
    <source>
        <dbReference type="ARBA" id="ARBA00022723"/>
    </source>
</evidence>
<evidence type="ECO:0000313" key="10">
    <source>
        <dbReference type="Proteomes" id="UP000642748"/>
    </source>
</evidence>
<feature type="site" description="Interaction with DNA substrate" evidence="7">
    <location>
        <position position="247"/>
    </location>
</feature>
<comment type="caution">
    <text evidence="9">The sequence shown here is derived from an EMBL/GenBank/DDBJ whole genome shotgun (WGS) entry which is preliminary data.</text>
</comment>
<reference evidence="9" key="1">
    <citation type="submission" date="2021-01" db="EMBL/GenBank/DDBJ databases">
        <title>Whole genome shotgun sequence of Rugosimonospora africana NBRC 104875.</title>
        <authorList>
            <person name="Komaki H."/>
            <person name="Tamura T."/>
        </authorList>
    </citation>
    <scope>NUCLEOTIDE SEQUENCE</scope>
    <source>
        <strain evidence="9">NBRC 104875</strain>
    </source>
</reference>
<keyword evidence="2 6" id="KW-0479">Metal-binding</keyword>
<dbReference type="Gene3D" id="3.60.10.10">
    <property type="entry name" value="Endonuclease/exonuclease/phosphatase"/>
    <property type="match status" value="1"/>
</dbReference>
<dbReference type="PANTHER" id="PTHR43250">
    <property type="entry name" value="EXODEOXYRIBONUCLEASE III"/>
    <property type="match status" value="1"/>
</dbReference>
<evidence type="ECO:0000256" key="7">
    <source>
        <dbReference type="PIRSR" id="PIRSR604808-3"/>
    </source>
</evidence>
<keyword evidence="10" id="KW-1185">Reference proteome</keyword>
<dbReference type="CDD" id="cd09086">
    <property type="entry name" value="ExoIII-like_AP-endo"/>
    <property type="match status" value="1"/>
</dbReference>
<dbReference type="Proteomes" id="UP000642748">
    <property type="component" value="Unassembled WGS sequence"/>
</dbReference>
<name>A0A8J3VNY5_9ACTN</name>
<organism evidence="9 10">
    <name type="scientific">Rugosimonospora africana</name>
    <dbReference type="NCBI Taxonomy" id="556532"/>
    <lineage>
        <taxon>Bacteria</taxon>
        <taxon>Bacillati</taxon>
        <taxon>Actinomycetota</taxon>
        <taxon>Actinomycetes</taxon>
        <taxon>Micromonosporales</taxon>
        <taxon>Micromonosporaceae</taxon>
        <taxon>Rugosimonospora</taxon>
    </lineage>
</organism>
<keyword evidence="6" id="KW-0464">Manganese</keyword>
<dbReference type="InterPro" id="IPR004808">
    <property type="entry name" value="AP_endonuc_1"/>
</dbReference>
<dbReference type="AlphaFoldDB" id="A0A8J3VNY5"/>
<evidence type="ECO:0000256" key="3">
    <source>
        <dbReference type="ARBA" id="ARBA00022801"/>
    </source>
</evidence>
<dbReference type="RefSeq" id="WP_203917309.1">
    <property type="nucleotide sequence ID" value="NZ_BONZ01000015.1"/>
</dbReference>
<feature type="binding site" evidence="6">
    <location>
        <position position="148"/>
    </location>
    <ligand>
        <name>Mg(2+)</name>
        <dbReference type="ChEBI" id="CHEBI:18420"/>
        <label>1</label>
    </ligand>
</feature>
<dbReference type="GO" id="GO:0008311">
    <property type="term" value="F:double-stranded DNA 3'-5' DNA exonuclease activity"/>
    <property type="evidence" value="ECO:0007669"/>
    <property type="project" value="InterPro"/>
</dbReference>
<dbReference type="NCBIfam" id="TIGR00633">
    <property type="entry name" value="xth"/>
    <property type="match status" value="1"/>
</dbReference>
<dbReference type="InterPro" id="IPR005135">
    <property type="entry name" value="Endo/exonuclease/phosphatase"/>
</dbReference>
<dbReference type="GO" id="GO:0004519">
    <property type="term" value="F:endonuclease activity"/>
    <property type="evidence" value="ECO:0007669"/>
    <property type="project" value="InterPro"/>
</dbReference>